<protein>
    <recommendedName>
        <fullName evidence="8">SRCR domain-containing protein</fullName>
    </recommendedName>
</protein>
<feature type="domain" description="SRCR" evidence="8">
    <location>
        <begin position="16"/>
        <end position="118"/>
    </location>
</feature>
<dbReference type="PANTHER" id="PTHR48071:SF15">
    <property type="entry name" value="SRCR DOMAIN-CONTAINING PROTEIN"/>
    <property type="match status" value="1"/>
</dbReference>
<dbReference type="PRINTS" id="PR00258">
    <property type="entry name" value="SPERACTRCPTR"/>
</dbReference>
<evidence type="ECO:0000313" key="10">
    <source>
        <dbReference type="Proteomes" id="UP000295070"/>
    </source>
</evidence>
<gene>
    <name evidence="9" type="ORF">EPR50_G00057320</name>
</gene>
<keyword evidence="6" id="KW-0325">Glycoprotein</keyword>
<evidence type="ECO:0000313" key="9">
    <source>
        <dbReference type="EMBL" id="TDH13424.1"/>
    </source>
</evidence>
<evidence type="ECO:0000256" key="3">
    <source>
        <dbReference type="ARBA" id="ARBA00022729"/>
    </source>
</evidence>
<dbReference type="InterPro" id="IPR001190">
    <property type="entry name" value="SRCR"/>
</dbReference>
<evidence type="ECO:0000259" key="8">
    <source>
        <dbReference type="PROSITE" id="PS50287"/>
    </source>
</evidence>
<dbReference type="AlphaFoldDB" id="A0A484DEC1"/>
<dbReference type="EMBL" id="SCKG01000005">
    <property type="protein sequence ID" value="TDH13424.1"/>
    <property type="molecule type" value="Genomic_DNA"/>
</dbReference>
<dbReference type="SMART" id="SM00202">
    <property type="entry name" value="SR"/>
    <property type="match status" value="2"/>
</dbReference>
<feature type="disulfide bond" evidence="7">
    <location>
        <begin position="87"/>
        <end position="97"/>
    </location>
</feature>
<feature type="domain" description="SRCR" evidence="8">
    <location>
        <begin position="121"/>
        <end position="224"/>
    </location>
</feature>
<keyword evidence="10" id="KW-1185">Reference proteome</keyword>
<keyword evidence="5 7" id="KW-1015">Disulfide bond</keyword>
<keyword evidence="3" id="KW-0732">Signal</keyword>
<accession>A0A484DEC1</accession>
<dbReference type="GO" id="GO:0031638">
    <property type="term" value="P:zymogen activation"/>
    <property type="evidence" value="ECO:0007669"/>
    <property type="project" value="TreeGrafter"/>
</dbReference>
<dbReference type="GO" id="GO:0005615">
    <property type="term" value="C:extracellular space"/>
    <property type="evidence" value="ECO:0007669"/>
    <property type="project" value="TreeGrafter"/>
</dbReference>
<keyword evidence="2" id="KW-0964">Secreted</keyword>
<dbReference type="GO" id="GO:0005886">
    <property type="term" value="C:plasma membrane"/>
    <property type="evidence" value="ECO:0007669"/>
    <property type="project" value="TreeGrafter"/>
</dbReference>
<dbReference type="Proteomes" id="UP000295070">
    <property type="component" value="Chromosome 5"/>
</dbReference>
<dbReference type="SUPFAM" id="SSF56487">
    <property type="entry name" value="SRCR-like"/>
    <property type="match status" value="2"/>
</dbReference>
<dbReference type="FunFam" id="3.10.250.10:FF:000013">
    <property type="entry name" value="CD163 molecule like 1"/>
    <property type="match status" value="1"/>
</dbReference>
<reference evidence="9 10" key="1">
    <citation type="submission" date="2019-01" db="EMBL/GenBank/DDBJ databases">
        <title>A chromosome-scale genome assembly of the yellow perch, Perca flavescens.</title>
        <authorList>
            <person name="Feron R."/>
            <person name="Morvezen R."/>
            <person name="Bestin A."/>
            <person name="Haffray P."/>
            <person name="Klopp C."/>
            <person name="Zahm M."/>
            <person name="Cabau C."/>
            <person name="Roques C."/>
            <person name="Donnadieu C."/>
            <person name="Bouchez O."/>
            <person name="Christie M."/>
            <person name="Larson W."/>
            <person name="Guiguen Y."/>
        </authorList>
    </citation>
    <scope>NUCLEOTIDE SEQUENCE [LARGE SCALE GENOMIC DNA]</scope>
    <source>
        <strain evidence="9">YP-PL-M2</strain>
        <tissue evidence="9">Blood</tissue>
    </source>
</reference>
<evidence type="ECO:0000256" key="6">
    <source>
        <dbReference type="ARBA" id="ARBA00023180"/>
    </source>
</evidence>
<evidence type="ECO:0000256" key="1">
    <source>
        <dbReference type="ARBA" id="ARBA00004613"/>
    </source>
</evidence>
<comment type="subcellular location">
    <subcellularLocation>
        <location evidence="1">Secreted</location>
    </subcellularLocation>
</comment>
<evidence type="ECO:0000256" key="4">
    <source>
        <dbReference type="ARBA" id="ARBA00022737"/>
    </source>
</evidence>
<dbReference type="Gene3D" id="3.10.250.10">
    <property type="entry name" value="SRCR-like domain"/>
    <property type="match status" value="2"/>
</dbReference>
<comment type="caution">
    <text evidence="7">Lacks conserved residue(s) required for the propagation of feature annotation.</text>
</comment>
<evidence type="ECO:0000256" key="5">
    <source>
        <dbReference type="ARBA" id="ARBA00023157"/>
    </source>
</evidence>
<dbReference type="GO" id="GO:0004252">
    <property type="term" value="F:serine-type endopeptidase activity"/>
    <property type="evidence" value="ECO:0007669"/>
    <property type="project" value="TreeGrafter"/>
</dbReference>
<keyword evidence="4" id="KW-0677">Repeat</keyword>
<feature type="disulfide bond" evidence="7">
    <location>
        <begin position="189"/>
        <end position="199"/>
    </location>
</feature>
<dbReference type="Pfam" id="PF00530">
    <property type="entry name" value="SRCR"/>
    <property type="match status" value="2"/>
</dbReference>
<dbReference type="PROSITE" id="PS50287">
    <property type="entry name" value="SRCR_2"/>
    <property type="match status" value="2"/>
</dbReference>
<comment type="caution">
    <text evidence="9">The sequence shown here is derived from an EMBL/GenBank/DDBJ whole genome shotgun (WGS) entry which is preliminary data.</text>
</comment>
<proteinExistence type="predicted"/>
<name>A0A484DEC1_PERFV</name>
<evidence type="ECO:0000256" key="2">
    <source>
        <dbReference type="ARBA" id="ARBA00022525"/>
    </source>
</evidence>
<dbReference type="STRING" id="8167.A0A484DEC1"/>
<evidence type="ECO:0000256" key="7">
    <source>
        <dbReference type="PROSITE-ProRule" id="PRU00196"/>
    </source>
</evidence>
<organism evidence="9 10">
    <name type="scientific">Perca flavescens</name>
    <name type="common">American yellow perch</name>
    <name type="synonym">Morone flavescens</name>
    <dbReference type="NCBI Taxonomy" id="8167"/>
    <lineage>
        <taxon>Eukaryota</taxon>
        <taxon>Metazoa</taxon>
        <taxon>Chordata</taxon>
        <taxon>Craniata</taxon>
        <taxon>Vertebrata</taxon>
        <taxon>Euteleostomi</taxon>
        <taxon>Actinopterygii</taxon>
        <taxon>Neopterygii</taxon>
        <taxon>Teleostei</taxon>
        <taxon>Neoteleostei</taxon>
        <taxon>Acanthomorphata</taxon>
        <taxon>Eupercaria</taxon>
        <taxon>Perciformes</taxon>
        <taxon>Percoidei</taxon>
        <taxon>Percidae</taxon>
        <taxon>Percinae</taxon>
        <taxon>Perca</taxon>
    </lineage>
</organism>
<dbReference type="InterPro" id="IPR036772">
    <property type="entry name" value="SRCR-like_dom_sf"/>
</dbReference>
<dbReference type="PANTHER" id="PTHR48071">
    <property type="entry name" value="SRCR DOMAIN-CONTAINING PROTEIN"/>
    <property type="match status" value="1"/>
</dbReference>
<sequence length="235" mass="25284">MKENGDQCALALPDSVRLVNGTSLCSGRLEVNTNQSTQRWSSVCEDDFDQQDAEVVCRELGCGAPSVLQGALYGEVEPPMRTKEFQCGGHESALLNCRSSGSDRNTCSPGKAVGLTCSESVRLVAGDSRCAGTLEVKHNGEWRPVSYKHSGWTLKTAAAACRESDCGSAVSVRKRESSDRSMWWIMYECVHSGSALRECAASASSDSMVDLTCSGKPTSDIIYDIIYDSNVSSLL</sequence>